<sequence>MTPRYAPNVRNAAIASVVAGALAAAIVLFGPATDDGPPPPSPGPEARAMLAGGPGAPLSPMELSALIKGQERRLQRYPDDHVSWAVLGSAYVAQASMLGDRSDYRRAEKALKRSLGTLPGEKGNADAQLGMAALANARRDFATAKRWGESVKARSPEQWTAYPVLIDAYSGLGSYAAAAKALLTLEKLRPRTVQTLLRAAQVHRDRGRLDDAEAMTDEATALAHGRAEKAAALHRLGELAWDRGEPAAAVANFDAALQLEPGHHPSLAGRARALAALGRTDDAFRDYRAAIERAPLPQYALEAGELYQSLGLTRESRAHFEKLRRLVAKARKLGVSDELTLARYEADHGLAKAAVQRLAQEWKRGHRSVYVADALGWALFRAGRAEEGLKYVKRATALGLRNALFTYHQGEIERSLGKDGPARRHLREALRLNPYFSPLLVAPAKRAVSALGNPPPGGPVDVEGEPWTDEPLPEEEDEETTEEEEGGDEEPSEGPSREASGAADEEDEPSRSASDSASPSSPSPSSLSPVPSSSSGSRSGG</sequence>
<accession>A0ACC6QH35</accession>
<organism evidence="1 2">
    <name type="scientific">Streptomyces pratisoli</name>
    <dbReference type="NCBI Taxonomy" id="3139917"/>
    <lineage>
        <taxon>Bacteria</taxon>
        <taxon>Bacillati</taxon>
        <taxon>Actinomycetota</taxon>
        <taxon>Actinomycetes</taxon>
        <taxon>Kitasatosporales</taxon>
        <taxon>Streptomycetaceae</taxon>
        <taxon>Streptomyces</taxon>
    </lineage>
</organism>
<name>A0ACC6QH35_9ACTN</name>
<dbReference type="Proteomes" id="UP001375539">
    <property type="component" value="Unassembled WGS sequence"/>
</dbReference>
<evidence type="ECO:0000313" key="1">
    <source>
        <dbReference type="EMBL" id="MEJ8657569.1"/>
    </source>
</evidence>
<keyword evidence="2" id="KW-1185">Reference proteome</keyword>
<proteinExistence type="predicted"/>
<protein>
    <submittedName>
        <fullName evidence="1">Tetratricopeptide repeat protein</fullName>
    </submittedName>
</protein>
<dbReference type="EMBL" id="JBBKAI010000002">
    <property type="protein sequence ID" value="MEJ8657569.1"/>
    <property type="molecule type" value="Genomic_DNA"/>
</dbReference>
<comment type="caution">
    <text evidence="1">The sequence shown here is derived from an EMBL/GenBank/DDBJ whole genome shotgun (WGS) entry which is preliminary data.</text>
</comment>
<reference evidence="1" key="1">
    <citation type="submission" date="2024-03" db="EMBL/GenBank/DDBJ databases">
        <title>Novel Streptomyces species of biotechnological and ecological value are a feature of Machair soil.</title>
        <authorList>
            <person name="Prole J.R."/>
            <person name="Goodfellow M."/>
            <person name="Allenby N."/>
            <person name="Ward A.C."/>
        </authorList>
    </citation>
    <scope>NUCLEOTIDE SEQUENCE</scope>
    <source>
        <strain evidence="1">MS1.AVA.4</strain>
    </source>
</reference>
<gene>
    <name evidence="1" type="ORF">WKI58_13715</name>
</gene>
<evidence type="ECO:0000313" key="2">
    <source>
        <dbReference type="Proteomes" id="UP001375539"/>
    </source>
</evidence>